<keyword evidence="3" id="KW-1185">Reference proteome</keyword>
<dbReference type="EMBL" id="JARRAG010000002">
    <property type="protein sequence ID" value="MDG3007908.1"/>
    <property type="molecule type" value="Genomic_DNA"/>
</dbReference>
<evidence type="ECO:0000256" key="1">
    <source>
        <dbReference type="SAM" id="MobiDB-lite"/>
    </source>
</evidence>
<protein>
    <recommendedName>
        <fullName evidence="4">Anti sigma-E protein RseA N-terminal domain-containing protein</fullName>
    </recommendedName>
</protein>
<dbReference type="RefSeq" id="WP_277864178.1">
    <property type="nucleotide sequence ID" value="NZ_JARRAG010000002.1"/>
</dbReference>
<proteinExistence type="predicted"/>
<evidence type="ECO:0000313" key="3">
    <source>
        <dbReference type="Proteomes" id="UP001216907"/>
    </source>
</evidence>
<feature type="region of interest" description="Disordered" evidence="1">
    <location>
        <begin position="118"/>
        <end position="149"/>
    </location>
</feature>
<reference evidence="2 3" key="1">
    <citation type="submission" date="2023-03" db="EMBL/GenBank/DDBJ databases">
        <title>Paludisphaera mucosa sp. nov. a novel planctomycete from northern fen.</title>
        <authorList>
            <person name="Ivanova A."/>
        </authorList>
    </citation>
    <scope>NUCLEOTIDE SEQUENCE [LARGE SCALE GENOMIC DNA]</scope>
    <source>
        <strain evidence="2 3">Pla2</strain>
    </source>
</reference>
<name>A0ABT6FK01_9BACT</name>
<comment type="caution">
    <text evidence="2">The sequence shown here is derived from an EMBL/GenBank/DDBJ whole genome shotgun (WGS) entry which is preliminary data.</text>
</comment>
<accession>A0ABT6FK01</accession>
<organism evidence="2 3">
    <name type="scientific">Paludisphaera mucosa</name>
    <dbReference type="NCBI Taxonomy" id="3030827"/>
    <lineage>
        <taxon>Bacteria</taxon>
        <taxon>Pseudomonadati</taxon>
        <taxon>Planctomycetota</taxon>
        <taxon>Planctomycetia</taxon>
        <taxon>Isosphaerales</taxon>
        <taxon>Isosphaeraceae</taxon>
        <taxon>Paludisphaera</taxon>
    </lineage>
</organism>
<dbReference type="Proteomes" id="UP001216907">
    <property type="component" value="Unassembled WGS sequence"/>
</dbReference>
<gene>
    <name evidence="2" type="ORF">PZE19_29445</name>
</gene>
<evidence type="ECO:0008006" key="4">
    <source>
        <dbReference type="Google" id="ProtNLM"/>
    </source>
</evidence>
<evidence type="ECO:0000313" key="2">
    <source>
        <dbReference type="EMBL" id="MDG3007908.1"/>
    </source>
</evidence>
<sequence>MSHDDLDVAIDRIVDGGLSPTGLREALARVESARDGWRRCTLAFLEAQCLDEVLRRPAAPEATSRPALTLAAEASARRRSLRPALAAAVALAAFGAGWFAGGTASRRDPGPSVAIVEAAPAAGTRPEPRPDPGPRSKPGPEPIPSWVLNQPMPVSADAQASLQARGYRLDQRRRIVAARLADGRRVVVPVDRVGVRYVGGETL</sequence>